<dbReference type="SMART" id="SM00955">
    <property type="entry name" value="RNB"/>
    <property type="match status" value="1"/>
</dbReference>
<protein>
    <recommendedName>
        <fullName evidence="9">RNB domain-containing protein</fullName>
    </recommendedName>
</protein>
<dbReference type="PANTHER" id="PTHR23355">
    <property type="entry name" value="RIBONUCLEASE"/>
    <property type="match status" value="1"/>
</dbReference>
<comment type="subcellular location">
    <subcellularLocation>
        <location evidence="1">Cytoplasm</location>
    </subcellularLocation>
</comment>
<keyword evidence="5" id="KW-0378">Hydrolase</keyword>
<evidence type="ECO:0000259" key="9">
    <source>
        <dbReference type="SMART" id="SM00955"/>
    </source>
</evidence>
<dbReference type="InterPro" id="IPR041093">
    <property type="entry name" value="Dis3l2-like_C"/>
</dbReference>
<keyword evidence="3" id="KW-0540">Nuclease</keyword>
<dbReference type="GO" id="GO:0000932">
    <property type="term" value="C:P-body"/>
    <property type="evidence" value="ECO:0007669"/>
    <property type="project" value="TreeGrafter"/>
</dbReference>
<dbReference type="PANTHER" id="PTHR23355:SF9">
    <property type="entry name" value="DIS3-LIKE EXONUCLEASE 2"/>
    <property type="match status" value="1"/>
</dbReference>
<dbReference type="InterPro" id="IPR041505">
    <property type="entry name" value="Dis3_CSD2"/>
</dbReference>
<dbReference type="GO" id="GO:0006402">
    <property type="term" value="P:mRNA catabolic process"/>
    <property type="evidence" value="ECO:0007669"/>
    <property type="project" value="TreeGrafter"/>
</dbReference>
<dbReference type="AlphaFoldDB" id="A0A7R9Q2F0"/>
<evidence type="ECO:0000256" key="3">
    <source>
        <dbReference type="ARBA" id="ARBA00022722"/>
    </source>
</evidence>
<dbReference type="Gene3D" id="2.40.50.700">
    <property type="match status" value="1"/>
</dbReference>
<reference evidence="10" key="1">
    <citation type="submission" date="2020-11" db="EMBL/GenBank/DDBJ databases">
        <authorList>
            <person name="Tran Van P."/>
        </authorList>
    </citation>
    <scope>NUCLEOTIDE SEQUENCE</scope>
</reference>
<organism evidence="10">
    <name type="scientific">Medioppia subpectinata</name>
    <dbReference type="NCBI Taxonomy" id="1979941"/>
    <lineage>
        <taxon>Eukaryota</taxon>
        <taxon>Metazoa</taxon>
        <taxon>Ecdysozoa</taxon>
        <taxon>Arthropoda</taxon>
        <taxon>Chelicerata</taxon>
        <taxon>Arachnida</taxon>
        <taxon>Acari</taxon>
        <taxon>Acariformes</taxon>
        <taxon>Sarcoptiformes</taxon>
        <taxon>Oribatida</taxon>
        <taxon>Brachypylina</taxon>
        <taxon>Oppioidea</taxon>
        <taxon>Oppiidae</taxon>
        <taxon>Medioppia</taxon>
    </lineage>
</organism>
<dbReference type="GO" id="GO:0000175">
    <property type="term" value="F:3'-5'-RNA exonuclease activity"/>
    <property type="evidence" value="ECO:0007669"/>
    <property type="project" value="TreeGrafter"/>
</dbReference>
<dbReference type="PROSITE" id="PS01175">
    <property type="entry name" value="RIBONUCLEASE_II"/>
    <property type="match status" value="1"/>
</dbReference>
<evidence type="ECO:0000256" key="2">
    <source>
        <dbReference type="ARBA" id="ARBA00022490"/>
    </source>
</evidence>
<dbReference type="GO" id="GO:0046872">
    <property type="term" value="F:metal ion binding"/>
    <property type="evidence" value="ECO:0007669"/>
    <property type="project" value="UniProtKB-KW"/>
</dbReference>
<feature type="domain" description="RNB" evidence="9">
    <location>
        <begin position="161"/>
        <end position="508"/>
    </location>
</feature>
<evidence type="ECO:0000313" key="11">
    <source>
        <dbReference type="Proteomes" id="UP000759131"/>
    </source>
</evidence>
<keyword evidence="8" id="KW-0694">RNA-binding</keyword>
<sequence length="645" mass="74110">MESLLRLTFCESFIQRTGQVVAICEAIHSRIAGGRLAHMKERNQNWALFIPNDSRMPRLRIPMNTCPPDFFHHSQHYSQSLFVAQLHEWKTTDHFPSGVLLKHLGNSGDIEAESEMILTENQIEFDEFPNEALFGLPNIVDDEWNDSGNQWHIPERELQYRRDFRNECVFTIDPSTARDLDDALSVKRLNDGNLEIGVHIADVSYFVKEGMPLDEIARRRTTSVYLVQKVIPMLPRILCERLCSLNSGEEKLTFSVVWIIDKSGDILEEWFGRTIIKSCIKLSYELAQDMLDQPNRQWQPYELPTIHGRWSAQQISESVNLLNEIAVKLRKHRFESGALKIDKLKLHFILDKESGLPSGFTPYVYKDSNRLIEEFMLLANMAVAHRIYKKFDEKAFLRCHPQPSENGIKDFNYFCKCNGFQVDTSTSLTLQRTLEAIVNNDENISRVVANFLLKAMQMATYCCPGMQSSGQTLHHYALNVPLYTHFTSPIRRYADVIVHRLLSASLSYTPEISDSMKDLHRLAKTCNDKKLSARLASESSSRLFLNIYVKHIGKMETKGIVVQVFDHSFDVMVINCGTICRVYLNQLPLKKFTFETTHGKNQLILEWTDSTRSPLTITACLMVGIQVSINEDDITKLNAVLRHPN</sequence>
<accession>A0A7R9Q2F0</accession>
<dbReference type="OrthoDB" id="372421at2759"/>
<dbReference type="Pfam" id="PF00773">
    <property type="entry name" value="RNB"/>
    <property type="match status" value="1"/>
</dbReference>
<dbReference type="InterPro" id="IPR022966">
    <property type="entry name" value="RNase_II/R_CS"/>
</dbReference>
<keyword evidence="4" id="KW-0479">Metal-binding</keyword>
<keyword evidence="2" id="KW-0963">Cytoplasm</keyword>
<name>A0A7R9Q2F0_9ACAR</name>
<evidence type="ECO:0000256" key="7">
    <source>
        <dbReference type="ARBA" id="ARBA00022842"/>
    </source>
</evidence>
<keyword evidence="6" id="KW-0269">Exonuclease</keyword>
<dbReference type="Gene3D" id="2.40.50.140">
    <property type="entry name" value="Nucleic acid-binding proteins"/>
    <property type="match status" value="1"/>
</dbReference>
<evidence type="ECO:0000256" key="6">
    <source>
        <dbReference type="ARBA" id="ARBA00022839"/>
    </source>
</evidence>
<dbReference type="InterPro" id="IPR012340">
    <property type="entry name" value="NA-bd_OB-fold"/>
</dbReference>
<evidence type="ECO:0000256" key="1">
    <source>
        <dbReference type="ARBA" id="ARBA00004496"/>
    </source>
</evidence>
<dbReference type="EMBL" id="OC861742">
    <property type="protein sequence ID" value="CAD7629669.1"/>
    <property type="molecule type" value="Genomic_DNA"/>
</dbReference>
<dbReference type="Pfam" id="PF17877">
    <property type="entry name" value="Dis3l2_C_term"/>
    <property type="match status" value="1"/>
</dbReference>
<proteinExistence type="predicted"/>
<evidence type="ECO:0000256" key="8">
    <source>
        <dbReference type="ARBA" id="ARBA00022884"/>
    </source>
</evidence>
<evidence type="ECO:0000313" key="10">
    <source>
        <dbReference type="EMBL" id="CAD7629669.1"/>
    </source>
</evidence>
<gene>
    <name evidence="10" type="ORF">OSB1V03_LOCUS10084</name>
</gene>
<dbReference type="GO" id="GO:0010587">
    <property type="term" value="P:miRNA catabolic process"/>
    <property type="evidence" value="ECO:0007669"/>
    <property type="project" value="TreeGrafter"/>
</dbReference>
<evidence type="ECO:0000256" key="5">
    <source>
        <dbReference type="ARBA" id="ARBA00022801"/>
    </source>
</evidence>
<dbReference type="EMBL" id="CAJPIZ010007167">
    <property type="protein sequence ID" value="CAG2110099.1"/>
    <property type="molecule type" value="Genomic_DNA"/>
</dbReference>
<dbReference type="GO" id="GO:0008266">
    <property type="term" value="F:poly(U) RNA binding"/>
    <property type="evidence" value="ECO:0007669"/>
    <property type="project" value="UniProtKB-ARBA"/>
</dbReference>
<dbReference type="Proteomes" id="UP000759131">
    <property type="component" value="Unassembled WGS sequence"/>
</dbReference>
<dbReference type="InterPro" id="IPR001900">
    <property type="entry name" value="RNase_II/R"/>
</dbReference>
<evidence type="ECO:0000256" key="4">
    <source>
        <dbReference type="ARBA" id="ARBA00022723"/>
    </source>
</evidence>
<keyword evidence="11" id="KW-1185">Reference proteome</keyword>
<dbReference type="InterPro" id="IPR050180">
    <property type="entry name" value="RNR_Ribonuclease"/>
</dbReference>
<keyword evidence="7" id="KW-0460">Magnesium</keyword>
<dbReference type="Pfam" id="PF17849">
    <property type="entry name" value="OB_Dis3"/>
    <property type="match status" value="1"/>
</dbReference>
<dbReference type="FunFam" id="2.40.50.700:FF:000003">
    <property type="entry name" value="DIS3-like exonuclease 2"/>
    <property type="match status" value="1"/>
</dbReference>
<dbReference type="SUPFAM" id="SSF50249">
    <property type="entry name" value="Nucleic acid-binding proteins"/>
    <property type="match status" value="2"/>
</dbReference>